<name>A0A415DY91_9FIRM</name>
<sequence>MNAMETIAKRCSCRAYRPEQITPEELKQLLQAANAAPVGMAKYETLKISVVQSRELLAEIDQEGAKFFGDPSMHPLYGAPTLIVISGFAADSDEREVSMCNASCLIENMHLLATELGLGSVYIRGCINAIRENRALCEKLGVPEDFVLTGAIAVGYPCEEPETRELVTEKIETVIL</sequence>
<dbReference type="InterPro" id="IPR029479">
    <property type="entry name" value="Nitroreductase"/>
</dbReference>
<dbReference type="GO" id="GO:0046857">
    <property type="term" value="F:oxidoreductase activity, acting on other nitrogenous compounds as donors, with NAD or NADP as acceptor"/>
    <property type="evidence" value="ECO:0007669"/>
    <property type="project" value="TreeGrafter"/>
</dbReference>
<dbReference type="PANTHER" id="PTHR23026">
    <property type="entry name" value="NADPH NITROREDUCTASE"/>
    <property type="match status" value="1"/>
</dbReference>
<dbReference type="EMBL" id="QRMS01000004">
    <property type="protein sequence ID" value="RHJ85770.1"/>
    <property type="molecule type" value="Genomic_DNA"/>
</dbReference>
<dbReference type="GeneID" id="83004516"/>
<dbReference type="STRING" id="1776384.GCA_900086585_02160"/>
<evidence type="ECO:0000313" key="4">
    <source>
        <dbReference type="Proteomes" id="UP000284841"/>
    </source>
</evidence>
<evidence type="ECO:0000256" key="1">
    <source>
        <dbReference type="ARBA" id="ARBA00023027"/>
    </source>
</evidence>
<evidence type="ECO:0000313" key="3">
    <source>
        <dbReference type="EMBL" id="RHJ85770.1"/>
    </source>
</evidence>
<organism evidence="3 4">
    <name type="scientific">Emergencia timonensis</name>
    <dbReference type="NCBI Taxonomy" id="1776384"/>
    <lineage>
        <taxon>Bacteria</taxon>
        <taxon>Bacillati</taxon>
        <taxon>Bacillota</taxon>
        <taxon>Clostridia</taxon>
        <taxon>Peptostreptococcales</taxon>
        <taxon>Anaerovoracaceae</taxon>
        <taxon>Emergencia</taxon>
    </lineage>
</organism>
<feature type="domain" description="Nitroreductase" evidence="2">
    <location>
        <begin position="7"/>
        <end position="156"/>
    </location>
</feature>
<dbReference type="OrthoDB" id="9783470at2"/>
<dbReference type="AlphaFoldDB" id="A0A415DY91"/>
<dbReference type="PANTHER" id="PTHR23026:SF125">
    <property type="entry name" value="OXYGEN-INSENSITIVE NAD(P)H NITROREDUCTASE"/>
    <property type="match status" value="1"/>
</dbReference>
<proteinExistence type="predicted"/>
<dbReference type="Gene3D" id="3.40.109.10">
    <property type="entry name" value="NADH Oxidase"/>
    <property type="match status" value="1"/>
</dbReference>
<dbReference type="Pfam" id="PF00881">
    <property type="entry name" value="Nitroreductase"/>
    <property type="match status" value="1"/>
</dbReference>
<comment type="caution">
    <text evidence="3">The sequence shown here is derived from an EMBL/GenBank/DDBJ whole genome shotgun (WGS) entry which is preliminary data.</text>
</comment>
<evidence type="ECO:0000259" key="2">
    <source>
        <dbReference type="Pfam" id="PF00881"/>
    </source>
</evidence>
<gene>
    <name evidence="3" type="ORF">DW099_13050</name>
</gene>
<protein>
    <submittedName>
        <fullName evidence="3">Nitroreductase</fullName>
    </submittedName>
</protein>
<dbReference type="GO" id="GO:0005829">
    <property type="term" value="C:cytosol"/>
    <property type="evidence" value="ECO:0007669"/>
    <property type="project" value="TreeGrafter"/>
</dbReference>
<dbReference type="Proteomes" id="UP000284841">
    <property type="component" value="Unassembled WGS sequence"/>
</dbReference>
<accession>A0A415DY91</accession>
<dbReference type="RefSeq" id="WP_067537821.1">
    <property type="nucleotide sequence ID" value="NZ_AP025567.1"/>
</dbReference>
<keyword evidence="4" id="KW-1185">Reference proteome</keyword>
<dbReference type="CDD" id="cd02062">
    <property type="entry name" value="Nitro_FMN_reductase"/>
    <property type="match status" value="1"/>
</dbReference>
<dbReference type="InterPro" id="IPR000415">
    <property type="entry name" value="Nitroreductase-like"/>
</dbReference>
<keyword evidence="1" id="KW-0520">NAD</keyword>
<dbReference type="SUPFAM" id="SSF55469">
    <property type="entry name" value="FMN-dependent nitroreductase-like"/>
    <property type="match status" value="1"/>
</dbReference>
<dbReference type="GO" id="GO:0046256">
    <property type="term" value="P:2,4,6-trinitrotoluene catabolic process"/>
    <property type="evidence" value="ECO:0007669"/>
    <property type="project" value="TreeGrafter"/>
</dbReference>
<dbReference type="InterPro" id="IPR050627">
    <property type="entry name" value="Nitroreductase/BluB"/>
</dbReference>
<reference evidence="3 4" key="1">
    <citation type="submission" date="2018-08" db="EMBL/GenBank/DDBJ databases">
        <title>A genome reference for cultivated species of the human gut microbiota.</title>
        <authorList>
            <person name="Zou Y."/>
            <person name="Xue W."/>
            <person name="Luo G."/>
        </authorList>
    </citation>
    <scope>NUCLEOTIDE SEQUENCE [LARGE SCALE GENOMIC DNA]</scope>
    <source>
        <strain evidence="3 4">AM07-24</strain>
    </source>
</reference>